<feature type="binding site" evidence="10">
    <location>
        <position position="122"/>
    </location>
    <ligand>
        <name>substrate</name>
    </ligand>
</feature>
<evidence type="ECO:0000256" key="7">
    <source>
        <dbReference type="ARBA" id="ARBA00023239"/>
    </source>
</evidence>
<reference evidence="11 12" key="1">
    <citation type="submission" date="2020-02" db="EMBL/GenBank/DDBJ databases">
        <title>Whole genome PO2S7.</title>
        <authorList>
            <person name="Singha K.M."/>
        </authorList>
    </citation>
    <scope>NUCLEOTIDE SEQUENCE [LARGE SCALE GENOMIC DNA]</scope>
    <source>
        <strain evidence="11 12">PO2S7</strain>
    </source>
</reference>
<sequence length="237" mass="25596">MNLLNRKGIVIRSLPRHDNTALRQFSAAGVATLHEAYDRQGLMAPHIRPIQQGICRAGNAVTVLVTPGDNWMFHVAVEQCRPGDILVVAPTSPCGDGFFGDLLATSLQSRGVVGLVGDIGIRDSHTLREMGFAVWSRQVYAQGTVKETLGSVNVPIICAGQLVTPGDVIVADDDGVVVIPHGLAREVLVKAETRIANEEAKRERMGSGELGLDIYAMRPRLAEKGLRYYDSAEDVES</sequence>
<dbReference type="GO" id="GO:0042537">
    <property type="term" value="P:benzene-containing compound metabolic process"/>
    <property type="evidence" value="ECO:0007669"/>
    <property type="project" value="UniProtKB-ARBA"/>
</dbReference>
<keyword evidence="6 10" id="KW-0460">Magnesium</keyword>
<dbReference type="InterPro" id="IPR014165">
    <property type="entry name" value="LigK_PcmE"/>
</dbReference>
<comment type="subunit">
    <text evidence="3">Homohexamer.</text>
</comment>
<evidence type="ECO:0000256" key="1">
    <source>
        <dbReference type="ARBA" id="ARBA00001342"/>
    </source>
</evidence>
<feature type="binding site" evidence="10">
    <location>
        <position position="123"/>
    </location>
    <ligand>
        <name>substrate</name>
    </ligand>
</feature>
<dbReference type="Pfam" id="PF03737">
    <property type="entry name" value="RraA-like"/>
    <property type="match status" value="1"/>
</dbReference>
<dbReference type="InterPro" id="IPR036704">
    <property type="entry name" value="RraA/RraA-like_sf"/>
</dbReference>
<dbReference type="FunFam" id="3.50.30.40:FF:000002">
    <property type="entry name" value="4-carboxy-4-hydroxy-2-oxoadipate aldolase/oxaloacetate decarboxylase"/>
    <property type="match status" value="1"/>
</dbReference>
<accession>A0A6G9RNQ1</accession>
<evidence type="ECO:0000256" key="5">
    <source>
        <dbReference type="ARBA" id="ARBA00022723"/>
    </source>
</evidence>
<dbReference type="RefSeq" id="WP_167575829.1">
    <property type="nucleotide sequence ID" value="NZ_CP050321.1"/>
</dbReference>
<dbReference type="GO" id="GO:0072329">
    <property type="term" value="P:monocarboxylic acid catabolic process"/>
    <property type="evidence" value="ECO:0007669"/>
    <property type="project" value="UniProtKB-ARBA"/>
</dbReference>
<evidence type="ECO:0000256" key="6">
    <source>
        <dbReference type="ARBA" id="ARBA00022842"/>
    </source>
</evidence>
<gene>
    <name evidence="11" type="ORF">GY169_11620</name>
</gene>
<dbReference type="InterPro" id="IPR005493">
    <property type="entry name" value="RraA/RraA-like"/>
</dbReference>
<comment type="catalytic activity">
    <reaction evidence="1">
        <text>4-hydroxy-4-methyl-2-oxoglutarate = 2 pyruvate</text>
        <dbReference type="Rhea" id="RHEA:22748"/>
        <dbReference type="ChEBI" id="CHEBI:15361"/>
        <dbReference type="ChEBI" id="CHEBI:58276"/>
        <dbReference type="EC" id="4.1.3.17"/>
    </reaction>
</comment>
<dbReference type="KEGG" id="kgn:GY169_11620"/>
<evidence type="ECO:0000313" key="12">
    <source>
        <dbReference type="Proteomes" id="UP000503580"/>
    </source>
</evidence>
<dbReference type="PANTHER" id="PTHR33254:SF16">
    <property type="entry name" value="BLR3842 PROTEIN"/>
    <property type="match status" value="1"/>
</dbReference>
<keyword evidence="7" id="KW-0456">Lyase</keyword>
<comment type="cofactor">
    <cofactor evidence="2 10">
        <name>Mg(2+)</name>
        <dbReference type="ChEBI" id="CHEBI:18420"/>
    </cofactor>
</comment>
<dbReference type="EC" id="4.1.3.17" evidence="4"/>
<evidence type="ECO:0000256" key="10">
    <source>
        <dbReference type="PIRSR" id="PIRSR605493-1"/>
    </source>
</evidence>
<evidence type="ECO:0000256" key="8">
    <source>
        <dbReference type="ARBA" id="ARBA00051467"/>
    </source>
</evidence>
<name>A0A6G9RNQ1_9ENTR</name>
<dbReference type="Gene3D" id="3.50.30.40">
    <property type="entry name" value="Ribonuclease E inhibitor RraA/RraA-like"/>
    <property type="match status" value="1"/>
</dbReference>
<feature type="binding site" evidence="10">
    <location>
        <begin position="100"/>
        <end position="103"/>
    </location>
    <ligand>
        <name>substrate</name>
    </ligand>
</feature>
<comment type="catalytic activity">
    <reaction evidence="8">
        <text>2-hydroxy-4-oxobutane-1,2,4-tricarboxylate = oxaloacetate + pyruvate</text>
        <dbReference type="Rhea" id="RHEA:28935"/>
        <dbReference type="ChEBI" id="CHEBI:15361"/>
        <dbReference type="ChEBI" id="CHEBI:16452"/>
        <dbReference type="ChEBI" id="CHEBI:58075"/>
        <dbReference type="EC" id="4.1.3.17"/>
    </reaction>
</comment>
<evidence type="ECO:0000256" key="2">
    <source>
        <dbReference type="ARBA" id="ARBA00001946"/>
    </source>
</evidence>
<protein>
    <recommendedName>
        <fullName evidence="4">4-hydroxy-4-methyl-2-oxoglutarate aldolase</fullName>
        <ecNumber evidence="4">4.1.3.17</ecNumber>
    </recommendedName>
</protein>
<dbReference type="GO" id="GO:0019336">
    <property type="term" value="P:phenol-containing compound catabolic process"/>
    <property type="evidence" value="ECO:0007669"/>
    <property type="project" value="UniProtKB-ARBA"/>
</dbReference>
<evidence type="ECO:0000256" key="4">
    <source>
        <dbReference type="ARBA" id="ARBA00012213"/>
    </source>
</evidence>
<dbReference type="AlphaFoldDB" id="A0A6G9RNQ1"/>
<proteinExistence type="inferred from homology"/>
<dbReference type="NCBIfam" id="NF006731">
    <property type="entry name" value="PRK09262.1"/>
    <property type="match status" value="1"/>
</dbReference>
<dbReference type="Proteomes" id="UP000503580">
    <property type="component" value="Chromosome"/>
</dbReference>
<dbReference type="SUPFAM" id="SSF89562">
    <property type="entry name" value="RraA-like"/>
    <property type="match status" value="1"/>
</dbReference>
<keyword evidence="12" id="KW-1185">Reference proteome</keyword>
<dbReference type="PANTHER" id="PTHR33254">
    <property type="entry name" value="4-HYDROXY-4-METHYL-2-OXOGLUTARATE ALDOLASE 3-RELATED"/>
    <property type="match status" value="1"/>
</dbReference>
<evidence type="ECO:0000313" key="11">
    <source>
        <dbReference type="EMBL" id="QIR27411.1"/>
    </source>
</evidence>
<keyword evidence="5 10" id="KW-0479">Metal-binding</keyword>
<dbReference type="GO" id="GO:0047443">
    <property type="term" value="F:4-hydroxy-4-methyl-2-oxoglutarate aldolase activity"/>
    <property type="evidence" value="ECO:0007669"/>
    <property type="project" value="UniProtKB-EC"/>
</dbReference>
<dbReference type="CDD" id="cd16841">
    <property type="entry name" value="RraA_family"/>
    <property type="match status" value="1"/>
</dbReference>
<dbReference type="GO" id="GO:0046872">
    <property type="term" value="F:metal ion binding"/>
    <property type="evidence" value="ECO:0007669"/>
    <property type="project" value="UniProtKB-KW"/>
</dbReference>
<evidence type="ECO:0000256" key="3">
    <source>
        <dbReference type="ARBA" id="ARBA00011643"/>
    </source>
</evidence>
<evidence type="ECO:0000256" key="9">
    <source>
        <dbReference type="ARBA" id="ARBA00061585"/>
    </source>
</evidence>
<comment type="similarity">
    <text evidence="9">Belongs to the LigK/PcmE family.</text>
</comment>
<dbReference type="NCBIfam" id="TIGR02798">
    <property type="entry name" value="ligK_PcmE"/>
    <property type="match status" value="1"/>
</dbReference>
<organism evidence="11 12">
    <name type="scientific">Kluyvera genomosp. 3</name>
    <dbReference type="NCBI Taxonomy" id="2774055"/>
    <lineage>
        <taxon>Bacteria</taxon>
        <taxon>Pseudomonadati</taxon>
        <taxon>Pseudomonadota</taxon>
        <taxon>Gammaproteobacteria</taxon>
        <taxon>Enterobacterales</taxon>
        <taxon>Enterobacteriaceae</taxon>
        <taxon>Kluyvera</taxon>
    </lineage>
</organism>
<dbReference type="EMBL" id="CP050321">
    <property type="protein sequence ID" value="QIR27411.1"/>
    <property type="molecule type" value="Genomic_DNA"/>
</dbReference>